<gene>
    <name evidence="2" type="ORF">ACFFNY_04490</name>
</gene>
<dbReference type="EMBL" id="JBHMAG010000004">
    <property type="protein sequence ID" value="MFB9750826.1"/>
    <property type="molecule type" value="Genomic_DNA"/>
</dbReference>
<dbReference type="SUPFAM" id="SSF55729">
    <property type="entry name" value="Acyl-CoA N-acyltransferases (Nat)"/>
    <property type="match status" value="1"/>
</dbReference>
<name>A0ABV5VRC3_9BACL</name>
<accession>A0ABV5VRC3</accession>
<dbReference type="Gene3D" id="3.40.630.30">
    <property type="match status" value="1"/>
</dbReference>
<evidence type="ECO:0000313" key="2">
    <source>
        <dbReference type="EMBL" id="MFB9750826.1"/>
    </source>
</evidence>
<dbReference type="InterPro" id="IPR016181">
    <property type="entry name" value="Acyl_CoA_acyltransferase"/>
</dbReference>
<evidence type="ECO:0000313" key="3">
    <source>
        <dbReference type="Proteomes" id="UP001589619"/>
    </source>
</evidence>
<dbReference type="Pfam" id="PF08445">
    <property type="entry name" value="FR47"/>
    <property type="match status" value="1"/>
</dbReference>
<protein>
    <submittedName>
        <fullName evidence="2">GNAT family N-acetyltransferase</fullName>
    </submittedName>
</protein>
<comment type="caution">
    <text evidence="2">The sequence shown here is derived from an EMBL/GenBank/DDBJ whole genome shotgun (WGS) entry which is preliminary data.</text>
</comment>
<evidence type="ECO:0000259" key="1">
    <source>
        <dbReference type="PROSITE" id="PS51186"/>
    </source>
</evidence>
<proteinExistence type="predicted"/>
<dbReference type="RefSeq" id="WP_344905141.1">
    <property type="nucleotide sequence ID" value="NZ_BAAAYO010000002.1"/>
</dbReference>
<feature type="domain" description="N-acetyltransferase" evidence="1">
    <location>
        <begin position="147"/>
        <end position="284"/>
    </location>
</feature>
<sequence>MEWKQYDSARLLLDKAGDLLERDEAANSLLLGLLDTLARQENSGPLATAPLVASVDDDRGRPVLVLLLNAINLIVYGNGPEQAQAVRVAVSHLVRWNRHVPGLVGSVEVARQFAEEWAEAAGKTAVVKMNQRVHRLDAVNPVRISPGRLQLAGEDDAALIAGWVHEFAESVGERMTAEEAKTRTREAIAGSTLFLWTDAGKAVSMAKKTRPTRSGIALSLVYTPSELRGKGYATSCVAALSQRMLDEGRQFCCLYTDLSNPISNGIYAKIGYKPVQDSIQYRFN</sequence>
<dbReference type="Proteomes" id="UP001589619">
    <property type="component" value="Unassembled WGS sequence"/>
</dbReference>
<dbReference type="InterPro" id="IPR013653">
    <property type="entry name" value="GCN5-like_dom"/>
</dbReference>
<dbReference type="InterPro" id="IPR000182">
    <property type="entry name" value="GNAT_dom"/>
</dbReference>
<reference evidence="2 3" key="1">
    <citation type="submission" date="2024-09" db="EMBL/GenBank/DDBJ databases">
        <authorList>
            <person name="Sun Q."/>
            <person name="Mori K."/>
        </authorList>
    </citation>
    <scope>NUCLEOTIDE SEQUENCE [LARGE SCALE GENOMIC DNA]</scope>
    <source>
        <strain evidence="2 3">JCM 12520</strain>
    </source>
</reference>
<organism evidence="2 3">
    <name type="scientific">Paenibacillus hodogayensis</name>
    <dbReference type="NCBI Taxonomy" id="279208"/>
    <lineage>
        <taxon>Bacteria</taxon>
        <taxon>Bacillati</taxon>
        <taxon>Bacillota</taxon>
        <taxon>Bacilli</taxon>
        <taxon>Bacillales</taxon>
        <taxon>Paenibacillaceae</taxon>
        <taxon>Paenibacillus</taxon>
    </lineage>
</organism>
<keyword evidence="3" id="KW-1185">Reference proteome</keyword>
<dbReference type="PROSITE" id="PS51186">
    <property type="entry name" value="GNAT"/>
    <property type="match status" value="1"/>
</dbReference>